<proteinExistence type="predicted"/>
<evidence type="ECO:0000313" key="3">
    <source>
        <dbReference type="EMBL" id="RSX52879.1"/>
    </source>
</evidence>
<evidence type="ECO:0000256" key="1">
    <source>
        <dbReference type="ARBA" id="ARBA00022801"/>
    </source>
</evidence>
<dbReference type="AlphaFoldDB" id="A0A430FJ51"/>
<dbReference type="PANTHER" id="PTHR43053">
    <property type="entry name" value="GLYCOSIDASE FAMILY 31"/>
    <property type="match status" value="1"/>
</dbReference>
<dbReference type="InterPro" id="IPR017853">
    <property type="entry name" value="GH"/>
</dbReference>
<keyword evidence="4" id="KW-1185">Reference proteome</keyword>
<dbReference type="Gene3D" id="3.20.20.70">
    <property type="entry name" value="Aldolase class I"/>
    <property type="match status" value="1"/>
</dbReference>
<evidence type="ECO:0000313" key="4">
    <source>
        <dbReference type="Proteomes" id="UP000287533"/>
    </source>
</evidence>
<organism evidence="3 4">
    <name type="scientific">Bifidobacterium goeldii</name>
    <dbReference type="NCBI Taxonomy" id="2306975"/>
    <lineage>
        <taxon>Bacteria</taxon>
        <taxon>Bacillati</taxon>
        <taxon>Actinomycetota</taxon>
        <taxon>Actinomycetes</taxon>
        <taxon>Bifidobacteriales</taxon>
        <taxon>Bifidobacteriaceae</taxon>
        <taxon>Bifidobacterium</taxon>
    </lineage>
</organism>
<evidence type="ECO:0000256" key="2">
    <source>
        <dbReference type="ARBA" id="ARBA00023295"/>
    </source>
</evidence>
<protein>
    <submittedName>
        <fullName evidence="3">Glycosidase</fullName>
    </submittedName>
</protein>
<dbReference type="InterPro" id="IPR013785">
    <property type="entry name" value="Aldolase_TIM"/>
</dbReference>
<dbReference type="EMBL" id="QXGL01000004">
    <property type="protein sequence ID" value="RSX52879.1"/>
    <property type="molecule type" value="Genomic_DNA"/>
</dbReference>
<reference evidence="3 4" key="1">
    <citation type="submission" date="2018-09" db="EMBL/GenBank/DDBJ databases">
        <title>Characterization of the phylogenetic diversity of five novel species belonging to the genus Bifidobacterium.</title>
        <authorList>
            <person name="Lugli G.A."/>
            <person name="Duranti S."/>
            <person name="Milani C."/>
        </authorList>
    </citation>
    <scope>NUCLEOTIDE SEQUENCE [LARGE SCALE GENOMIC DNA]</scope>
    <source>
        <strain evidence="3 4">2034B</strain>
    </source>
</reference>
<dbReference type="CDD" id="cd14791">
    <property type="entry name" value="GH36"/>
    <property type="match status" value="1"/>
</dbReference>
<dbReference type="Pfam" id="PF02065">
    <property type="entry name" value="Melibiase"/>
    <property type="match status" value="1"/>
</dbReference>
<keyword evidence="2 3" id="KW-0326">Glycosidase</keyword>
<sequence>MPQTIQWGNTRCQLSFEYSGQTPLRLSSITVDDETVCIPYEVNMVEILAAGRGSGHLLSSSRLIQTSLGEGLRFVSSSRTTSDDGTEQLCITLANDPDGVEAKLSLTLPQHTTVCRCEVTVTNLGQQPLVLESVVPFATSFGHRQADAKAETDQEHASPAFDSWNIMKGSAEWLGEGRWSVIPIREACPYLNSAMANRDPEGAYMVTSDGTFSTGTSMPVGIVYSDEAHIAWAFQIEHNGAWRWEVGENLADGYIAASGPTWIDHGWGKTVQHGESFTSVPVSFTCGHTVRDVIGELTRYRRVTHLWHGDLDKPKVVFNDYMNTLNGDPTTDKLLPLIKAASTTGADVFCIDCGWYDDTGFWWPSVGEWQPSTTRFPNGLSEVTDAIRDAGMVPGLWLEPESIGMYSPVADKLPDEAFFLHDGMREVEQQRYMLDLRHPAARAHVDSTVDRLIEQFGIGYFKFDFNVRPGPGTTANAHSAGDGLLEHNRAYADWIDDLRARHPDLLLESCSSGAMRSDFVQSSRFDLLSTSDQQDYQLYPVIAAAAPMMMLPEQCGNWAYPEHDMDVEQFAFALANTMLGRYYLSGYVNRFSDWQNALVRESIGAYREHILPHLTQSVPFWPLGLPRWTDQHIALGMQDNDVCFVTVWARNSDTDQIRLPMPQLAGKHVAVELLFPAEQSTDCTWSWNWNADEYTLDLHIPQHMLSARVFALRYTQQ</sequence>
<gene>
    <name evidence="3" type="ORF">D2E25_1450</name>
</gene>
<dbReference type="InterPro" id="IPR002252">
    <property type="entry name" value="Glyco_hydro_36"/>
</dbReference>
<comment type="caution">
    <text evidence="3">The sequence shown here is derived from an EMBL/GenBank/DDBJ whole genome shotgun (WGS) entry which is preliminary data.</text>
</comment>
<dbReference type="Gene3D" id="2.70.98.60">
    <property type="entry name" value="alpha-galactosidase from lactobacil brevis"/>
    <property type="match status" value="1"/>
</dbReference>
<dbReference type="GO" id="GO:0016052">
    <property type="term" value="P:carbohydrate catabolic process"/>
    <property type="evidence" value="ECO:0007669"/>
    <property type="project" value="InterPro"/>
</dbReference>
<name>A0A430FJ51_9BIFI</name>
<keyword evidence="1" id="KW-0378">Hydrolase</keyword>
<dbReference type="InterPro" id="IPR038417">
    <property type="entry name" value="Alpga-gal_N_sf"/>
</dbReference>
<dbReference type="GO" id="GO:0004557">
    <property type="term" value="F:alpha-galactosidase activity"/>
    <property type="evidence" value="ECO:0007669"/>
    <property type="project" value="InterPro"/>
</dbReference>
<dbReference type="InterPro" id="IPR050985">
    <property type="entry name" value="Alpha-glycosidase_related"/>
</dbReference>
<dbReference type="PANTHER" id="PTHR43053:SF3">
    <property type="entry name" value="ALPHA-GALACTOSIDASE C-RELATED"/>
    <property type="match status" value="1"/>
</dbReference>
<dbReference type="SUPFAM" id="SSF51445">
    <property type="entry name" value="(Trans)glycosidases"/>
    <property type="match status" value="1"/>
</dbReference>
<dbReference type="PRINTS" id="PR00743">
    <property type="entry name" value="GLHYDRLASE36"/>
</dbReference>
<dbReference type="Proteomes" id="UP000287533">
    <property type="component" value="Unassembled WGS sequence"/>
</dbReference>
<accession>A0A430FJ51</accession>
<dbReference type="RefSeq" id="WP_241217089.1">
    <property type="nucleotide sequence ID" value="NZ_QXGL01000004.1"/>
</dbReference>